<dbReference type="Proteomes" id="UP000003163">
    <property type="component" value="Unassembled WGS sequence"/>
</dbReference>
<dbReference type="AlphaFoldDB" id="J8ZXP0"/>
<keyword evidence="3" id="KW-1185">Reference proteome</keyword>
<gene>
    <name evidence="2" type="ORF">EDEG_01328</name>
</gene>
<comment type="caution">
    <text evidence="2">The sequence shown here is derived from an EMBL/GenBank/DDBJ whole genome shotgun (WGS) entry which is preliminary data.</text>
</comment>
<keyword evidence="1" id="KW-0472">Membrane</keyword>
<sequence length="134" mass="16126">MASTIEKNLSTTVGHIFHRFNTLKNNLFSINPINHFFCVNNPTLVFYHVFYIIKKWIIFEKNFEFYAFLSRILFSRKIKSIYKQFKFYEVFFCAHLFFAGQISILYMFLASKTDFSYSVKIIFKRTIINISIHI</sequence>
<feature type="transmembrane region" description="Helical" evidence="1">
    <location>
        <begin position="87"/>
        <end position="109"/>
    </location>
</feature>
<name>J8ZXP0_EDHAE</name>
<protein>
    <submittedName>
        <fullName evidence="2">Uncharacterized protein</fullName>
    </submittedName>
</protein>
<keyword evidence="1" id="KW-0812">Transmembrane</keyword>
<proteinExistence type="predicted"/>
<reference evidence="3" key="2">
    <citation type="submission" date="2015-07" db="EMBL/GenBank/DDBJ databases">
        <title>Contrasting host-pathogen interactions and genome evolution in two generalist and specialist microsporidian pathogens of mosquitoes.</title>
        <authorList>
            <consortium name="The Broad Institute Genomics Platform"/>
            <consortium name="The Broad Institute Genome Sequencing Center for Infectious Disease"/>
            <person name="Cuomo C.A."/>
            <person name="Sanscrainte N.D."/>
            <person name="Goldberg J.M."/>
            <person name="Heiman D."/>
            <person name="Young S."/>
            <person name="Zeng Q."/>
            <person name="Becnel J.J."/>
            <person name="Birren B.W."/>
        </authorList>
    </citation>
    <scope>NUCLEOTIDE SEQUENCE [LARGE SCALE GENOMIC DNA]</scope>
    <source>
        <strain evidence="3">USNM 41457</strain>
    </source>
</reference>
<keyword evidence="1" id="KW-1133">Transmembrane helix</keyword>
<reference evidence="2 3" key="1">
    <citation type="submission" date="2011-08" db="EMBL/GenBank/DDBJ databases">
        <authorList>
            <person name="Liu Z.J."/>
            <person name="Shi F.L."/>
            <person name="Lu J.Q."/>
            <person name="Li M."/>
            <person name="Wang Z.L."/>
        </authorList>
    </citation>
    <scope>NUCLEOTIDE SEQUENCE [LARGE SCALE GENOMIC DNA]</scope>
    <source>
        <strain evidence="2 3">USNM 41457</strain>
    </source>
</reference>
<evidence type="ECO:0000313" key="3">
    <source>
        <dbReference type="Proteomes" id="UP000003163"/>
    </source>
</evidence>
<organism evidence="2 3">
    <name type="scientific">Edhazardia aedis (strain USNM 41457)</name>
    <name type="common">Microsporidian parasite</name>
    <dbReference type="NCBI Taxonomy" id="1003232"/>
    <lineage>
        <taxon>Eukaryota</taxon>
        <taxon>Fungi</taxon>
        <taxon>Fungi incertae sedis</taxon>
        <taxon>Microsporidia</taxon>
        <taxon>Edhazardia</taxon>
    </lineage>
</organism>
<dbReference type="InParanoid" id="J8ZXP0"/>
<dbReference type="HOGENOM" id="CLU_1896171_0_0_1"/>
<dbReference type="EMBL" id="AFBI03000018">
    <property type="protein sequence ID" value="EJW04458.1"/>
    <property type="molecule type" value="Genomic_DNA"/>
</dbReference>
<dbReference type="VEuPathDB" id="MicrosporidiaDB:EDEG_01328"/>
<accession>J8ZXP0</accession>
<evidence type="ECO:0000313" key="2">
    <source>
        <dbReference type="EMBL" id="EJW04458.1"/>
    </source>
</evidence>
<evidence type="ECO:0000256" key="1">
    <source>
        <dbReference type="SAM" id="Phobius"/>
    </source>
</evidence>